<accession>A0A0K1P744</accession>
<dbReference type="Proteomes" id="UP000067243">
    <property type="component" value="Chromosome"/>
</dbReference>
<dbReference type="KEGG" id="stur:STURON_00895"/>
<dbReference type="GO" id="GO:0009401">
    <property type="term" value="P:phosphoenolpyruvate-dependent sugar phosphotransferase system"/>
    <property type="evidence" value="ECO:0007669"/>
    <property type="project" value="InterPro"/>
</dbReference>
<evidence type="ECO:0000313" key="3">
    <source>
        <dbReference type="Proteomes" id="UP000067243"/>
    </source>
</evidence>
<organism evidence="2 3">
    <name type="scientific">Spiroplasma turonicum</name>
    <dbReference type="NCBI Taxonomy" id="216946"/>
    <lineage>
        <taxon>Bacteria</taxon>
        <taxon>Bacillati</taxon>
        <taxon>Mycoplasmatota</taxon>
        <taxon>Mollicutes</taxon>
        <taxon>Entomoplasmatales</taxon>
        <taxon>Spiroplasmataceae</taxon>
        <taxon>Spiroplasma</taxon>
    </lineage>
</organism>
<dbReference type="EMBL" id="CP012328">
    <property type="protein sequence ID" value="AKU80141.1"/>
    <property type="molecule type" value="Genomic_DNA"/>
</dbReference>
<keyword evidence="1" id="KW-0472">Membrane</keyword>
<dbReference type="SUPFAM" id="SSF55604">
    <property type="entry name" value="Glucose permease domain IIB"/>
    <property type="match status" value="1"/>
</dbReference>
<evidence type="ECO:0000313" key="2">
    <source>
        <dbReference type="EMBL" id="AKU80141.1"/>
    </source>
</evidence>
<dbReference type="RefSeq" id="WP_075048707.1">
    <property type="nucleotide sequence ID" value="NZ_CP012328.1"/>
</dbReference>
<dbReference type="AlphaFoldDB" id="A0A0K1P744"/>
<gene>
    <name evidence="2" type="ORF">STURON_00895</name>
</gene>
<name>A0A0K1P744_9MOLU</name>
<keyword evidence="3" id="KW-1185">Reference proteome</keyword>
<evidence type="ECO:0008006" key="4">
    <source>
        <dbReference type="Google" id="ProtNLM"/>
    </source>
</evidence>
<dbReference type="InterPro" id="IPR036878">
    <property type="entry name" value="Glu_permease_IIB"/>
</dbReference>
<dbReference type="OrthoDB" id="390356at2"/>
<keyword evidence="1" id="KW-0812">Transmembrane</keyword>
<proteinExistence type="predicted"/>
<keyword evidence="1" id="KW-1133">Transmembrane helix</keyword>
<dbReference type="GO" id="GO:0008982">
    <property type="term" value="F:protein-N(PI)-phosphohistidine-sugar phosphotransferase activity"/>
    <property type="evidence" value="ECO:0007669"/>
    <property type="project" value="InterPro"/>
</dbReference>
<dbReference type="STRING" id="216946.STURO_v1c08900"/>
<dbReference type="PATRIC" id="fig|216946.3.peg.925"/>
<feature type="transmembrane region" description="Helical" evidence="1">
    <location>
        <begin position="6"/>
        <end position="26"/>
    </location>
</feature>
<protein>
    <recommendedName>
        <fullName evidence="4">PTS EIIB type-1 domain-containing protein</fullName>
    </recommendedName>
</protein>
<reference evidence="2 3" key="1">
    <citation type="journal article" date="2015" name="Genome Announc.">
        <title>Complete Genome Sequence of Spiroplasma turonicum Strain Tab4cT, a Parasite of a Horse Fly, Haematopota sp. (Diptera: Tabanidae).</title>
        <authorList>
            <person name="Davis R.E."/>
            <person name="Shao J."/>
            <person name="Zhao Y."/>
            <person name="Gasparich G.E."/>
            <person name="Gaynor B.J."/>
            <person name="Donofrio N."/>
        </authorList>
    </citation>
    <scope>NUCLEOTIDE SEQUENCE [LARGE SCALE GENOMIC DNA]</scope>
    <source>
        <strain evidence="2 3">Tab4c</strain>
    </source>
</reference>
<evidence type="ECO:0000256" key="1">
    <source>
        <dbReference type="SAM" id="Phobius"/>
    </source>
</evidence>
<sequence>MLVIVLTLFSVIFLIFLIVLIIHLNLRKYKIVKYEKYKIENNDKAFTYKNILESLGGLENIEKVDNKKIYLVSTNLINKKKLNYFKIKYDINDNYIIISVKGFNINLFYKKLKKQIENESI</sequence>